<sequence length="759" mass="83097">MNESSSSTPPEEPSNESHDAAAAVPVRPYRSHKVPACERCRVRKLRCTVDIKDKPCLLCRLHSAECSRRPGAGAAAELNASSSAASAGSRRNDPARRRSRSPPAPKRRRTTTGSADRPSRVRVSPPSRAASDDECPGGSGGGGSGDRASYRHRNAVRETEEAPHDSEAFAIVGPESAEDLHVIEQYISVQSQASAVAAGTPDAAGARKRLFNLVSRDPGNPVVSLSVPRYRAGFRMHRVPGMAQLEIIEQILGPFTAELIDVYFRKTHPAFPILDESAFIKARKTRTMHLLAPTLLCWVYASSLIFWDTSPVLRKHPRPDVMYTLKQAVSALQEDFHAASLSTVYTGVLDLSGRPTTSATYNTMLNGRVVAMAHLLGLNRDPERWDLADYDKQLRIRLWWGTLIHDRWSSFAYGVPPCIGQSQYDVPLPTRATLATPELESTLERDQAAHCFIALCKLTEILGDMLPLLHDLRRSPASNTSRKRRDLESDLEEWESNLPDYLREHGRNRGSKAPVSGSSSLRLGFLAMKMLLCRINLREVSRSNNPPDSEERSHHLSKLRKTAESVVDFICSLTEQNLAEWWSSYTAYHLSSVTFLLLRCAIESTDAGVSDSCRSSLERLRVRLLEARDKSGWELGDICLAQTEESVTKVIDACHNHNNSNNSQAGTQPYSPSSPAAPSVNCGGVGVGVLPLGLPHSAGVLPLSAASLQQDPGIMLPGGGAGPYVFTPQNLGSYNAVDPIGYPWADLWDMFNSDGTVLN</sequence>
<dbReference type="EnsemblFungi" id="EJT72922">
    <property type="protein sequence ID" value="EJT72922"/>
    <property type="gene ID" value="GGTG_09773"/>
</dbReference>
<evidence type="ECO:0000256" key="3">
    <source>
        <dbReference type="SAM" id="Coils"/>
    </source>
</evidence>
<reference evidence="6" key="2">
    <citation type="submission" date="2010-07" db="EMBL/GenBank/DDBJ databases">
        <authorList>
            <consortium name="The Broad Institute Genome Sequencing Platform"/>
            <consortium name="Broad Institute Genome Sequencing Center for Infectious Disease"/>
            <person name="Ma L.-J."/>
            <person name="Dead R."/>
            <person name="Young S."/>
            <person name="Zeng Q."/>
            <person name="Koehrsen M."/>
            <person name="Alvarado L."/>
            <person name="Berlin A."/>
            <person name="Chapman S.B."/>
            <person name="Chen Z."/>
            <person name="Freedman E."/>
            <person name="Gellesch M."/>
            <person name="Goldberg J."/>
            <person name="Griggs A."/>
            <person name="Gujja S."/>
            <person name="Heilman E.R."/>
            <person name="Heiman D."/>
            <person name="Hepburn T."/>
            <person name="Howarth C."/>
            <person name="Jen D."/>
            <person name="Larson L."/>
            <person name="Mehta T."/>
            <person name="Neiman D."/>
            <person name="Pearson M."/>
            <person name="Roberts A."/>
            <person name="Saif S."/>
            <person name="Shea T."/>
            <person name="Shenoy N."/>
            <person name="Sisk P."/>
            <person name="Stolte C."/>
            <person name="Sykes S."/>
            <person name="Walk T."/>
            <person name="White J."/>
            <person name="Yandava C."/>
            <person name="Haas B."/>
            <person name="Nusbaum C."/>
            <person name="Birren B."/>
        </authorList>
    </citation>
    <scope>NUCLEOTIDE SEQUENCE</scope>
    <source>
        <strain evidence="6">R3-111a-1</strain>
    </source>
</reference>
<dbReference type="eggNOG" id="ENOG502QW96">
    <property type="taxonomic scope" value="Eukaryota"/>
</dbReference>
<dbReference type="EMBL" id="GL385399">
    <property type="protein sequence ID" value="EJT72922.1"/>
    <property type="molecule type" value="Genomic_DNA"/>
</dbReference>
<dbReference type="RefSeq" id="XP_009225896.1">
    <property type="nucleotide sequence ID" value="XM_009227632.1"/>
</dbReference>
<dbReference type="CDD" id="cd12148">
    <property type="entry name" value="fungal_TF_MHR"/>
    <property type="match status" value="1"/>
</dbReference>
<dbReference type="PROSITE" id="PS50048">
    <property type="entry name" value="ZN2_CY6_FUNGAL_2"/>
    <property type="match status" value="1"/>
</dbReference>
<evidence type="ECO:0000313" key="8">
    <source>
        <dbReference type="Proteomes" id="UP000006039"/>
    </source>
</evidence>
<dbReference type="SMART" id="SM00906">
    <property type="entry name" value="Fungal_trans"/>
    <property type="match status" value="1"/>
</dbReference>
<keyword evidence="3" id="KW-0175">Coiled coil</keyword>
<feature type="compositionally biased region" description="Low complexity" evidence="4">
    <location>
        <begin position="77"/>
        <end position="89"/>
    </location>
</feature>
<name>J3P8D9_GAET3</name>
<feature type="region of interest" description="Disordered" evidence="4">
    <location>
        <begin position="1"/>
        <end position="28"/>
    </location>
</feature>
<dbReference type="PANTHER" id="PTHR31668:SF10">
    <property type="entry name" value="ZN(II)2CYS6 TRANSCRIPTION FACTOR (EUROFUNG)"/>
    <property type="match status" value="1"/>
</dbReference>
<organism evidence="6">
    <name type="scientific">Gaeumannomyces tritici (strain R3-111a-1)</name>
    <name type="common">Wheat and barley take-all root rot fungus</name>
    <name type="synonym">Gaeumannomyces graminis var. tritici</name>
    <dbReference type="NCBI Taxonomy" id="644352"/>
    <lineage>
        <taxon>Eukaryota</taxon>
        <taxon>Fungi</taxon>
        <taxon>Dikarya</taxon>
        <taxon>Ascomycota</taxon>
        <taxon>Pezizomycotina</taxon>
        <taxon>Sordariomycetes</taxon>
        <taxon>Sordariomycetidae</taxon>
        <taxon>Magnaporthales</taxon>
        <taxon>Magnaporthaceae</taxon>
        <taxon>Gaeumannomyces</taxon>
    </lineage>
</organism>
<evidence type="ECO:0000256" key="4">
    <source>
        <dbReference type="SAM" id="MobiDB-lite"/>
    </source>
</evidence>
<evidence type="ECO:0000256" key="1">
    <source>
        <dbReference type="ARBA" id="ARBA00022723"/>
    </source>
</evidence>
<dbReference type="InterPro" id="IPR050797">
    <property type="entry name" value="Carb_Metab_Trans_Reg"/>
</dbReference>
<dbReference type="AlphaFoldDB" id="J3P8D9"/>
<dbReference type="STRING" id="644352.J3P8D9"/>
<reference evidence="7" key="4">
    <citation type="journal article" date="2015" name="G3 (Bethesda)">
        <title>Genome sequences of three phytopathogenic species of the Magnaporthaceae family of fungi.</title>
        <authorList>
            <person name="Okagaki L.H."/>
            <person name="Nunes C.C."/>
            <person name="Sailsbery J."/>
            <person name="Clay B."/>
            <person name="Brown D."/>
            <person name="John T."/>
            <person name="Oh Y."/>
            <person name="Young N."/>
            <person name="Fitzgerald M."/>
            <person name="Haas B.J."/>
            <person name="Zeng Q."/>
            <person name="Young S."/>
            <person name="Adiconis X."/>
            <person name="Fan L."/>
            <person name="Levin J.Z."/>
            <person name="Mitchell T.K."/>
            <person name="Okubara P.A."/>
            <person name="Farman M.L."/>
            <person name="Kohn L.M."/>
            <person name="Birren B."/>
            <person name="Ma L.-J."/>
            <person name="Dean R.A."/>
        </authorList>
    </citation>
    <scope>NUCLEOTIDE SEQUENCE</scope>
    <source>
        <strain evidence="7">R3-111a-1</strain>
    </source>
</reference>
<evidence type="ECO:0000259" key="5">
    <source>
        <dbReference type="PROSITE" id="PS50048"/>
    </source>
</evidence>
<dbReference type="InterPro" id="IPR001138">
    <property type="entry name" value="Zn2Cys6_DnaBD"/>
</dbReference>
<feature type="region of interest" description="Disordered" evidence="4">
    <location>
        <begin position="77"/>
        <end position="150"/>
    </location>
</feature>
<dbReference type="GO" id="GO:0001080">
    <property type="term" value="P:nitrogen catabolite activation of transcription from RNA polymerase II promoter"/>
    <property type="evidence" value="ECO:0007669"/>
    <property type="project" value="TreeGrafter"/>
</dbReference>
<dbReference type="HOGENOM" id="CLU_009827_0_0_1"/>
<reference evidence="7" key="5">
    <citation type="submission" date="2018-04" db="UniProtKB">
        <authorList>
            <consortium name="EnsemblFungi"/>
        </authorList>
    </citation>
    <scope>IDENTIFICATION</scope>
    <source>
        <strain evidence="7">R3-111a-1</strain>
    </source>
</reference>
<feature type="compositionally biased region" description="Basic residues" evidence="4">
    <location>
        <begin position="97"/>
        <end position="110"/>
    </location>
</feature>
<dbReference type="VEuPathDB" id="FungiDB:GGTG_09773"/>
<keyword evidence="1" id="KW-0479">Metal-binding</keyword>
<gene>
    <name evidence="7" type="primary">20350231</name>
    <name evidence="6" type="ORF">GGTG_09773</name>
</gene>
<keyword evidence="8" id="KW-1185">Reference proteome</keyword>
<dbReference type="PANTHER" id="PTHR31668">
    <property type="entry name" value="GLUCOSE TRANSPORT TRANSCRIPTION REGULATOR RGT1-RELATED-RELATED"/>
    <property type="match status" value="1"/>
</dbReference>
<dbReference type="InterPro" id="IPR007219">
    <property type="entry name" value="XnlR_reg_dom"/>
</dbReference>
<dbReference type="Pfam" id="PF00172">
    <property type="entry name" value="Zn_clus"/>
    <property type="match status" value="1"/>
</dbReference>
<dbReference type="GO" id="GO:0003677">
    <property type="term" value="F:DNA binding"/>
    <property type="evidence" value="ECO:0007669"/>
    <property type="project" value="InterPro"/>
</dbReference>
<keyword evidence="2" id="KW-0539">Nucleus</keyword>
<dbReference type="Pfam" id="PF04082">
    <property type="entry name" value="Fungal_trans"/>
    <property type="match status" value="1"/>
</dbReference>
<dbReference type="Proteomes" id="UP000006039">
    <property type="component" value="Unassembled WGS sequence"/>
</dbReference>
<dbReference type="GO" id="GO:0008270">
    <property type="term" value="F:zinc ion binding"/>
    <property type="evidence" value="ECO:0007669"/>
    <property type="project" value="InterPro"/>
</dbReference>
<dbReference type="InterPro" id="IPR036864">
    <property type="entry name" value="Zn2-C6_fun-type_DNA-bd_sf"/>
</dbReference>
<feature type="coiled-coil region" evidence="3">
    <location>
        <begin position="477"/>
        <end position="504"/>
    </location>
</feature>
<dbReference type="CDD" id="cd00067">
    <property type="entry name" value="GAL4"/>
    <property type="match status" value="1"/>
</dbReference>
<accession>J3P8D9</accession>
<reference evidence="6" key="3">
    <citation type="submission" date="2010-09" db="EMBL/GenBank/DDBJ databases">
        <title>Annotation of Gaeumannomyces graminis var. tritici R3-111a-1.</title>
        <authorList>
            <consortium name="The Broad Institute Genome Sequencing Platform"/>
            <person name="Ma L.-J."/>
            <person name="Dead R."/>
            <person name="Young S.K."/>
            <person name="Zeng Q."/>
            <person name="Gargeya S."/>
            <person name="Fitzgerald M."/>
            <person name="Haas B."/>
            <person name="Abouelleil A."/>
            <person name="Alvarado L."/>
            <person name="Arachchi H.M."/>
            <person name="Berlin A."/>
            <person name="Brown A."/>
            <person name="Chapman S.B."/>
            <person name="Chen Z."/>
            <person name="Dunbar C."/>
            <person name="Freedman E."/>
            <person name="Gearin G."/>
            <person name="Gellesch M."/>
            <person name="Goldberg J."/>
            <person name="Griggs A."/>
            <person name="Gujja S."/>
            <person name="Heiman D."/>
            <person name="Howarth C."/>
            <person name="Larson L."/>
            <person name="Lui A."/>
            <person name="MacDonald P.J.P."/>
            <person name="Mehta T."/>
            <person name="Montmayeur A."/>
            <person name="Murphy C."/>
            <person name="Neiman D."/>
            <person name="Pearson M."/>
            <person name="Priest M."/>
            <person name="Roberts A."/>
            <person name="Saif S."/>
            <person name="Shea T."/>
            <person name="Shenoy N."/>
            <person name="Sisk P."/>
            <person name="Stolte C."/>
            <person name="Sykes S."/>
            <person name="Yandava C."/>
            <person name="Wortman J."/>
            <person name="Nusbaum C."/>
            <person name="Birren B."/>
        </authorList>
    </citation>
    <scope>NUCLEOTIDE SEQUENCE</scope>
    <source>
        <strain evidence="6">R3-111a-1</strain>
    </source>
</reference>
<reference evidence="8" key="1">
    <citation type="submission" date="2010-07" db="EMBL/GenBank/DDBJ databases">
        <title>The genome sequence of Gaeumannomyces graminis var. tritici strain R3-111a-1.</title>
        <authorList>
            <consortium name="The Broad Institute Genome Sequencing Platform"/>
            <person name="Ma L.-J."/>
            <person name="Dead R."/>
            <person name="Young S."/>
            <person name="Zeng Q."/>
            <person name="Koehrsen M."/>
            <person name="Alvarado L."/>
            <person name="Berlin A."/>
            <person name="Chapman S.B."/>
            <person name="Chen Z."/>
            <person name="Freedman E."/>
            <person name="Gellesch M."/>
            <person name="Goldberg J."/>
            <person name="Griggs A."/>
            <person name="Gujja S."/>
            <person name="Heilman E.R."/>
            <person name="Heiman D."/>
            <person name="Hepburn T."/>
            <person name="Howarth C."/>
            <person name="Jen D."/>
            <person name="Larson L."/>
            <person name="Mehta T."/>
            <person name="Neiman D."/>
            <person name="Pearson M."/>
            <person name="Roberts A."/>
            <person name="Saif S."/>
            <person name="Shea T."/>
            <person name="Shenoy N."/>
            <person name="Sisk P."/>
            <person name="Stolte C."/>
            <person name="Sykes S."/>
            <person name="Walk T."/>
            <person name="White J."/>
            <person name="Yandava C."/>
            <person name="Haas B."/>
            <person name="Nusbaum C."/>
            <person name="Birren B."/>
        </authorList>
    </citation>
    <scope>NUCLEOTIDE SEQUENCE [LARGE SCALE GENOMIC DNA]</scope>
    <source>
        <strain evidence="8">R3-111a-1</strain>
    </source>
</reference>
<protein>
    <recommendedName>
        <fullName evidence="5">Zn(2)-C6 fungal-type domain-containing protein</fullName>
    </recommendedName>
</protein>
<dbReference type="SUPFAM" id="SSF57701">
    <property type="entry name" value="Zn2/Cys6 DNA-binding domain"/>
    <property type="match status" value="1"/>
</dbReference>
<dbReference type="GO" id="GO:0006351">
    <property type="term" value="P:DNA-templated transcription"/>
    <property type="evidence" value="ECO:0007669"/>
    <property type="project" value="InterPro"/>
</dbReference>
<dbReference type="OrthoDB" id="3034343at2759"/>
<evidence type="ECO:0000313" key="7">
    <source>
        <dbReference type="EnsemblFungi" id="EJT72922"/>
    </source>
</evidence>
<proteinExistence type="predicted"/>
<dbReference type="PROSITE" id="PS00463">
    <property type="entry name" value="ZN2_CY6_FUNGAL_1"/>
    <property type="match status" value="1"/>
</dbReference>
<evidence type="ECO:0000256" key="2">
    <source>
        <dbReference type="ARBA" id="ARBA00023242"/>
    </source>
</evidence>
<evidence type="ECO:0000313" key="6">
    <source>
        <dbReference type="EMBL" id="EJT72922.1"/>
    </source>
</evidence>
<feature type="domain" description="Zn(2)-C6 fungal-type" evidence="5">
    <location>
        <begin position="36"/>
        <end position="68"/>
    </location>
</feature>
<dbReference type="GO" id="GO:0005634">
    <property type="term" value="C:nucleus"/>
    <property type="evidence" value="ECO:0007669"/>
    <property type="project" value="TreeGrafter"/>
</dbReference>
<dbReference type="GO" id="GO:0000981">
    <property type="term" value="F:DNA-binding transcription factor activity, RNA polymerase II-specific"/>
    <property type="evidence" value="ECO:0007669"/>
    <property type="project" value="InterPro"/>
</dbReference>
<dbReference type="GeneID" id="20350231"/>